<dbReference type="Pfam" id="PF07980">
    <property type="entry name" value="SusD_RagB"/>
    <property type="match status" value="1"/>
</dbReference>
<proteinExistence type="inferred from homology"/>
<evidence type="ECO:0000256" key="1">
    <source>
        <dbReference type="ARBA" id="ARBA00004442"/>
    </source>
</evidence>
<keyword evidence="5" id="KW-0998">Cell outer membrane</keyword>
<organism evidence="8 11">
    <name type="scientific">Algibacter amylolyticus</name>
    <dbReference type="NCBI Taxonomy" id="1608400"/>
    <lineage>
        <taxon>Bacteria</taxon>
        <taxon>Pseudomonadati</taxon>
        <taxon>Bacteroidota</taxon>
        <taxon>Flavobacteriia</taxon>
        <taxon>Flavobacteriales</taxon>
        <taxon>Flavobacteriaceae</taxon>
        <taxon>Algibacter</taxon>
    </lineage>
</organism>
<dbReference type="PROSITE" id="PS51257">
    <property type="entry name" value="PROKAR_LIPOPROTEIN"/>
    <property type="match status" value="1"/>
</dbReference>
<evidence type="ECO:0000313" key="10">
    <source>
        <dbReference type="Proteomes" id="UP000315145"/>
    </source>
</evidence>
<keyword evidence="10" id="KW-1185">Reference proteome</keyword>
<dbReference type="OrthoDB" id="5694214at2"/>
<dbReference type="AlphaFoldDB" id="A0A5M7B6L7"/>
<evidence type="ECO:0000256" key="2">
    <source>
        <dbReference type="ARBA" id="ARBA00006275"/>
    </source>
</evidence>
<dbReference type="InterPro" id="IPR012944">
    <property type="entry name" value="SusD_RagB_dom"/>
</dbReference>
<keyword evidence="4" id="KW-0472">Membrane</keyword>
<reference evidence="8" key="3">
    <citation type="submission" date="2019-09" db="EMBL/GenBank/DDBJ databases">
        <authorList>
            <person name="Zhang D.-C."/>
        </authorList>
    </citation>
    <scope>NUCLEOTIDE SEQUENCE</scope>
    <source>
        <strain evidence="8">RU-4-M-4</strain>
    </source>
</reference>
<dbReference type="InterPro" id="IPR011990">
    <property type="entry name" value="TPR-like_helical_dom_sf"/>
</dbReference>
<feature type="chain" id="PRO_5024437976" evidence="6">
    <location>
        <begin position="23"/>
        <end position="486"/>
    </location>
</feature>
<dbReference type="SUPFAM" id="SSF48452">
    <property type="entry name" value="TPR-like"/>
    <property type="match status" value="1"/>
</dbReference>
<name>A0A5M7B6L7_9FLAO</name>
<dbReference type="RefSeq" id="WP_144116205.1">
    <property type="nucleotide sequence ID" value="NZ_JACHGE010000005.1"/>
</dbReference>
<dbReference type="EMBL" id="VMBF01000004">
    <property type="protein sequence ID" value="TSJ77667.1"/>
    <property type="molecule type" value="Genomic_DNA"/>
</dbReference>
<comment type="caution">
    <text evidence="8">The sequence shown here is derived from an EMBL/GenBank/DDBJ whole genome shotgun (WGS) entry which is preliminary data.</text>
</comment>
<accession>A0A5M7B6L7</accession>
<dbReference type="CDD" id="cd08977">
    <property type="entry name" value="SusD"/>
    <property type="match status" value="1"/>
</dbReference>
<feature type="domain" description="RagB/SusD" evidence="7">
    <location>
        <begin position="227"/>
        <end position="483"/>
    </location>
</feature>
<gene>
    <name evidence="8" type="ORF">F2B50_08235</name>
    <name evidence="9" type="ORF">FPF71_08235</name>
</gene>
<reference evidence="8 11" key="1">
    <citation type="journal article" date="2015" name="Int. J. Syst. Evol. Microbiol.">
        <title>Algibacter amylolyticus sp. nov., isolated from intertidal sediment.</title>
        <authorList>
            <person name="Zhang D.C."/>
            <person name="Wu J."/>
            <person name="Neuner K."/>
            <person name="Yao J."/>
            <person name="Margesin R."/>
        </authorList>
    </citation>
    <scope>NUCLEOTIDE SEQUENCE [LARGE SCALE GENOMIC DNA]</scope>
    <source>
        <strain evidence="8 11">RU-4-M-4</strain>
    </source>
</reference>
<dbReference type="EMBL" id="VWRS01000004">
    <property type="protein sequence ID" value="KAA5825173.1"/>
    <property type="molecule type" value="Genomic_DNA"/>
</dbReference>
<sequence>MKLNIIKIFAIVPLLIASLASCSSYLELEPQDNLIQDEFWQNKEQVASAVAGCYASMNQSGFTDRVLKWGELRAEMLVSVRAGNNERNMMKNFITPTNSLVNWNNFYATVNYCNLVLEFTDQAQAKDLSFTEAEAATFKAEALAIRSLVYFILVKNFKEVPLVLTATASNQVNFYPAKSSESEIIEQIVADLKKAVEDLNIGYEAIGYDKGRMTKGGALSILADVYLWSEQYNECINATQDIIDSGRYSLVDGSEWFNSIFFEGNSSEGIFELQFDDINKTYQNAFYFGSPTYAPFGGTKELYVEFLDDVRADKATYDEDLNTVFKFAGIDETGLYRGNDEFYNTFIFYRYAEVLLMQAEAYIFSTENQNLNKAAELIGQVHERATGAPFNVTIDKTSLSNALLLERQKEFAFESKRWYDLLRFARRNNFEDQFLITDLVDLKAGPDDYEQILSFYSDAESYFLPISQNEIDLNKNLLQNPYYENN</sequence>
<protein>
    <submittedName>
        <fullName evidence="8">RagB/SusD family nutrient uptake outer membrane protein</fullName>
    </submittedName>
</protein>
<evidence type="ECO:0000259" key="7">
    <source>
        <dbReference type="Pfam" id="PF07980"/>
    </source>
</evidence>
<evidence type="ECO:0000256" key="3">
    <source>
        <dbReference type="ARBA" id="ARBA00022729"/>
    </source>
</evidence>
<dbReference type="Proteomes" id="UP000315145">
    <property type="component" value="Unassembled WGS sequence"/>
</dbReference>
<feature type="signal peptide" evidence="6">
    <location>
        <begin position="1"/>
        <end position="22"/>
    </location>
</feature>
<evidence type="ECO:0000313" key="9">
    <source>
        <dbReference type="EMBL" id="TSJ77667.1"/>
    </source>
</evidence>
<comment type="similarity">
    <text evidence="2">Belongs to the SusD family.</text>
</comment>
<evidence type="ECO:0000313" key="11">
    <source>
        <dbReference type="Proteomes" id="UP000322315"/>
    </source>
</evidence>
<dbReference type="GO" id="GO:0009279">
    <property type="term" value="C:cell outer membrane"/>
    <property type="evidence" value="ECO:0007669"/>
    <property type="project" value="UniProtKB-SubCell"/>
</dbReference>
<dbReference type="Gene3D" id="1.25.40.390">
    <property type="match status" value="1"/>
</dbReference>
<reference evidence="9 10" key="2">
    <citation type="submission" date="2019-07" db="EMBL/GenBank/DDBJ databases">
        <title>Algibacter marinivivus sp. nov., isolated from the surface of a marine red alga.</title>
        <authorList>
            <person name="Zhong X."/>
            <person name="Xu W."/>
            <person name="Zhang Y."/>
            <person name="Zhang Q."/>
            <person name="Du Z."/>
        </authorList>
    </citation>
    <scope>NUCLEOTIDE SEQUENCE [LARGE SCALE GENOMIC DNA]</scope>
    <source>
        <strain evidence="9 10">RU-4-M-4</strain>
    </source>
</reference>
<comment type="subcellular location">
    <subcellularLocation>
        <location evidence="1">Cell outer membrane</location>
    </subcellularLocation>
</comment>
<dbReference type="Proteomes" id="UP000322315">
    <property type="component" value="Unassembled WGS sequence"/>
</dbReference>
<evidence type="ECO:0000256" key="4">
    <source>
        <dbReference type="ARBA" id="ARBA00023136"/>
    </source>
</evidence>
<evidence type="ECO:0000256" key="6">
    <source>
        <dbReference type="SAM" id="SignalP"/>
    </source>
</evidence>
<keyword evidence="3 6" id="KW-0732">Signal</keyword>
<evidence type="ECO:0000256" key="5">
    <source>
        <dbReference type="ARBA" id="ARBA00023237"/>
    </source>
</evidence>
<evidence type="ECO:0000313" key="8">
    <source>
        <dbReference type="EMBL" id="KAA5825173.1"/>
    </source>
</evidence>